<reference evidence="1 2" key="1">
    <citation type="submission" date="2021-10" db="EMBL/GenBank/DDBJ databases">
        <title>Collection of gut derived symbiotic bacterial strains cultured from healthy donors.</title>
        <authorList>
            <person name="Lin H."/>
            <person name="Littmann E."/>
            <person name="Kohout C."/>
            <person name="Pamer E.G."/>
        </authorList>
    </citation>
    <scope>NUCLEOTIDE SEQUENCE [LARGE SCALE GENOMIC DNA]</scope>
    <source>
        <strain evidence="1 2">DFI.1.165</strain>
    </source>
</reference>
<dbReference type="Pfam" id="PF07388">
    <property type="entry name" value="A-2_8-polyST"/>
    <property type="match status" value="1"/>
</dbReference>
<gene>
    <name evidence="1" type="ORF">LIZ65_04380</name>
</gene>
<sequence length="380" mass="44103">MVRLTTFELIHKIQKDENINFIAFPLTPWAAHGVIAYINYLLDQGKAVRGFIGILKHPQAGYILSEKHFASISQSALVQLFEFDRIDTQYIVEMQVAKSEMRRKCRQLYILRQSAPDSRLIKKIKHFIPEIKIKNIILDEGLAMYMRSPMDWLSEHLAVTKSTKDKMKAVICDIVYGPLMLRYLKTKDELEYFSLFSKNKITLEKNNQVCTFYAKAIRASANWIEESTKSIFDGAVVINTQPFYDNKEVFDDADLRVIEHIVNICNQHSIRPVLKLHPREKTISRYDHLKCIVDQSQDISQEALIANLENKPKAIIGFSSTTLVSENVFEGIKTISMIKFIDSSNVCRSMQHDFRAFAETFYDYVLIPETWEEFEEYLST</sequence>
<dbReference type="InterPro" id="IPR010866">
    <property type="entry name" value="A-2_8-polyST"/>
</dbReference>
<dbReference type="Proteomes" id="UP001299546">
    <property type="component" value="Unassembled WGS sequence"/>
</dbReference>
<protein>
    <submittedName>
        <fullName evidence="1">Alpha-2,8-polysialyltransferase family protein</fullName>
    </submittedName>
</protein>
<dbReference type="EMBL" id="JAJCIS010000002">
    <property type="protein sequence ID" value="MCB7386517.1"/>
    <property type="molecule type" value="Genomic_DNA"/>
</dbReference>
<accession>A0ABS8DDN1</accession>
<evidence type="ECO:0000313" key="2">
    <source>
        <dbReference type="Proteomes" id="UP001299546"/>
    </source>
</evidence>
<dbReference type="Gene3D" id="3.40.50.11110">
    <property type="entry name" value="Sialyltransferase, C-terminal GT-B Rossman nucleotide-binding domain"/>
    <property type="match status" value="1"/>
</dbReference>
<dbReference type="RefSeq" id="WP_066736776.1">
    <property type="nucleotide sequence ID" value="NZ_JAJCIQ010000002.1"/>
</dbReference>
<organism evidence="1 2">
    <name type="scientific">Bariatricus massiliensis</name>
    <dbReference type="NCBI Taxonomy" id="1745713"/>
    <lineage>
        <taxon>Bacteria</taxon>
        <taxon>Bacillati</taxon>
        <taxon>Bacillota</taxon>
        <taxon>Clostridia</taxon>
        <taxon>Lachnospirales</taxon>
        <taxon>Lachnospiraceae</taxon>
        <taxon>Bariatricus</taxon>
    </lineage>
</organism>
<evidence type="ECO:0000313" key="1">
    <source>
        <dbReference type="EMBL" id="MCB7386517.1"/>
    </source>
</evidence>
<keyword evidence="2" id="KW-1185">Reference proteome</keyword>
<name>A0ABS8DDN1_9FIRM</name>
<proteinExistence type="predicted"/>
<comment type="caution">
    <text evidence="1">The sequence shown here is derived from an EMBL/GenBank/DDBJ whole genome shotgun (WGS) entry which is preliminary data.</text>
</comment>